<keyword evidence="2" id="KW-1185">Reference proteome</keyword>
<gene>
    <name evidence="1" type="ORF">EDD76_1038</name>
</gene>
<evidence type="ECO:0000313" key="2">
    <source>
        <dbReference type="Proteomes" id="UP000295718"/>
    </source>
</evidence>
<evidence type="ECO:0000313" key="1">
    <source>
        <dbReference type="EMBL" id="TCL59822.1"/>
    </source>
</evidence>
<sequence>MKKPSSGGSAVIQLDGLIKTFDGYQAVNDVSLEVRYTDLLG</sequence>
<protein>
    <submittedName>
        <fullName evidence="1">Uncharacterized protein</fullName>
    </submittedName>
</protein>
<reference evidence="1 2" key="1">
    <citation type="submission" date="2019-03" db="EMBL/GenBank/DDBJ databases">
        <title>Genomic Encyclopedia of Type Strains, Phase IV (KMG-IV): sequencing the most valuable type-strain genomes for metagenomic binning, comparative biology and taxonomic classification.</title>
        <authorList>
            <person name="Goeker M."/>
        </authorList>
    </citation>
    <scope>NUCLEOTIDE SEQUENCE [LARGE SCALE GENOMIC DNA]</scope>
    <source>
        <strain evidence="1 2">DSM 100556</strain>
    </source>
</reference>
<dbReference type="EMBL" id="SLUO01000003">
    <property type="protein sequence ID" value="TCL59822.1"/>
    <property type="molecule type" value="Genomic_DNA"/>
</dbReference>
<proteinExistence type="predicted"/>
<accession>A0A4R1R3D4</accession>
<dbReference type="Proteomes" id="UP000295718">
    <property type="component" value="Unassembled WGS sequence"/>
</dbReference>
<dbReference type="RefSeq" id="WP_278245457.1">
    <property type="nucleotide sequence ID" value="NZ_JPNB01000001.1"/>
</dbReference>
<name>A0A4R1R3D4_9FIRM</name>
<dbReference type="AlphaFoldDB" id="A0A4R1R3D4"/>
<organism evidence="1 2">
    <name type="scientific">Kineothrix alysoides</name>
    <dbReference type="NCBI Taxonomy" id="1469948"/>
    <lineage>
        <taxon>Bacteria</taxon>
        <taxon>Bacillati</taxon>
        <taxon>Bacillota</taxon>
        <taxon>Clostridia</taxon>
        <taxon>Lachnospirales</taxon>
        <taxon>Lachnospiraceae</taxon>
        <taxon>Kineothrix</taxon>
    </lineage>
</organism>
<comment type="caution">
    <text evidence="1">The sequence shown here is derived from an EMBL/GenBank/DDBJ whole genome shotgun (WGS) entry which is preliminary data.</text>
</comment>